<keyword evidence="2" id="KW-0326">Glycosidase</keyword>
<dbReference type="Proteomes" id="UP001459204">
    <property type="component" value="Unassembled WGS sequence"/>
</dbReference>
<dbReference type="InterPro" id="IPR036895">
    <property type="entry name" value="Uracil-DNA_glycosylase-like_sf"/>
</dbReference>
<keyword evidence="2" id="KW-0378">Hydrolase</keyword>
<comment type="caution">
    <text evidence="2">The sequence shown here is derived from an EMBL/GenBank/DDBJ whole genome shotgun (WGS) entry which is preliminary data.</text>
</comment>
<accession>A0ABU9J2C4</accession>
<name>A0ABU9J2C4_9GAMM</name>
<dbReference type="Pfam" id="PF03167">
    <property type="entry name" value="UDG"/>
    <property type="match status" value="1"/>
</dbReference>
<keyword evidence="3" id="KW-1185">Reference proteome</keyword>
<organism evidence="2 3">
    <name type="scientific">Pseudoxanthomonas putridarboris</name>
    <dbReference type="NCBI Taxonomy" id="752605"/>
    <lineage>
        <taxon>Bacteria</taxon>
        <taxon>Pseudomonadati</taxon>
        <taxon>Pseudomonadota</taxon>
        <taxon>Gammaproteobacteria</taxon>
        <taxon>Lysobacterales</taxon>
        <taxon>Lysobacteraceae</taxon>
        <taxon>Pseudoxanthomonas</taxon>
    </lineage>
</organism>
<protein>
    <submittedName>
        <fullName evidence="2">DNA-deoxyinosine glycosylase</fullName>
        <ecNumber evidence="2">3.2.2.15</ecNumber>
    </submittedName>
</protein>
<evidence type="ECO:0000313" key="3">
    <source>
        <dbReference type="Proteomes" id="UP001459204"/>
    </source>
</evidence>
<dbReference type="EC" id="3.2.2.15" evidence="2"/>
<reference evidence="2 3" key="1">
    <citation type="submission" date="2024-04" db="EMBL/GenBank/DDBJ databases">
        <title>Draft genome sequence of Pseudoxanthomonas putridarboris WD12.</title>
        <authorList>
            <person name="Oh J."/>
        </authorList>
    </citation>
    <scope>NUCLEOTIDE SEQUENCE [LARGE SCALE GENOMIC DNA]</scope>
    <source>
        <strain evidence="2 3">WD12</strain>
    </source>
</reference>
<dbReference type="InterPro" id="IPR005122">
    <property type="entry name" value="Uracil-DNA_glycosylase-like"/>
</dbReference>
<dbReference type="SMART" id="SM00986">
    <property type="entry name" value="UDG"/>
    <property type="match status" value="1"/>
</dbReference>
<dbReference type="CDD" id="cd10032">
    <property type="entry name" value="UDG-F6_HDG"/>
    <property type="match status" value="1"/>
</dbReference>
<dbReference type="EMBL" id="JBBWWT010000006">
    <property type="protein sequence ID" value="MEL1265377.1"/>
    <property type="molecule type" value="Genomic_DNA"/>
</dbReference>
<dbReference type="SMART" id="SM00987">
    <property type="entry name" value="UreE_C"/>
    <property type="match status" value="1"/>
</dbReference>
<dbReference type="InterPro" id="IPR026353">
    <property type="entry name" value="Hypoxan-DNA_Glyclase"/>
</dbReference>
<sequence length="177" mass="19103">MSELLVGLPPRIATDCRVLVLGSMPGGASLRAGEYYAHPRNRFWPLMARLCGFEAALPYEARMHALQQAGVGIWDVIGRCQRAGSLDTAILRGSEVPNPVAEQIRDSRALHAIALNGAKAAEAFRRHVLPRIDPVHRERLAILPMPSTSPANAAASLDRLAQAWSVLGAHLRASPHG</sequence>
<dbReference type="RefSeq" id="WP_341726551.1">
    <property type="nucleotide sequence ID" value="NZ_JBBWWT010000006.1"/>
</dbReference>
<evidence type="ECO:0000313" key="2">
    <source>
        <dbReference type="EMBL" id="MEL1265377.1"/>
    </source>
</evidence>
<dbReference type="NCBIfam" id="TIGR04274">
    <property type="entry name" value="hypoxanDNAglyco"/>
    <property type="match status" value="1"/>
</dbReference>
<proteinExistence type="predicted"/>
<dbReference type="GO" id="GO:0033958">
    <property type="term" value="F:DNA-deoxyinosine glycosylase activity"/>
    <property type="evidence" value="ECO:0007669"/>
    <property type="project" value="UniProtKB-EC"/>
</dbReference>
<evidence type="ECO:0000259" key="1">
    <source>
        <dbReference type="SMART" id="SM00986"/>
    </source>
</evidence>
<gene>
    <name evidence="2" type="ORF">AAD027_13520</name>
</gene>
<feature type="domain" description="Uracil-DNA glycosylase-like" evidence="1">
    <location>
        <begin position="9"/>
        <end position="168"/>
    </location>
</feature>
<dbReference type="Gene3D" id="3.40.470.10">
    <property type="entry name" value="Uracil-DNA glycosylase-like domain"/>
    <property type="match status" value="1"/>
</dbReference>
<dbReference type="SUPFAM" id="SSF52141">
    <property type="entry name" value="Uracil-DNA glycosylase-like"/>
    <property type="match status" value="1"/>
</dbReference>